<dbReference type="EMBL" id="FNDZ01000002">
    <property type="protein sequence ID" value="SDI31870.1"/>
    <property type="molecule type" value="Genomic_DNA"/>
</dbReference>
<dbReference type="AlphaFoldDB" id="A0A1G8JMK3"/>
<dbReference type="RefSeq" id="WP_031577156.1">
    <property type="nucleotide sequence ID" value="NZ_FNDZ01000002.1"/>
</dbReference>
<evidence type="ECO:0000313" key="2">
    <source>
        <dbReference type="Proteomes" id="UP000183255"/>
    </source>
</evidence>
<organism evidence="1 2">
    <name type="scientific">Proteiniclasticum ruminis</name>
    <dbReference type="NCBI Taxonomy" id="398199"/>
    <lineage>
        <taxon>Bacteria</taxon>
        <taxon>Bacillati</taxon>
        <taxon>Bacillota</taxon>
        <taxon>Clostridia</taxon>
        <taxon>Eubacteriales</taxon>
        <taxon>Clostridiaceae</taxon>
        <taxon>Proteiniclasticum</taxon>
    </lineage>
</organism>
<accession>A0A1G8JMK3</accession>
<evidence type="ECO:0000313" key="1">
    <source>
        <dbReference type="EMBL" id="SDI31870.1"/>
    </source>
</evidence>
<dbReference type="Proteomes" id="UP000183255">
    <property type="component" value="Unassembled WGS sequence"/>
</dbReference>
<gene>
    <name evidence="1" type="ORF">SAMN05421804_10240</name>
</gene>
<sequence>MGTSEKLYKLVTTIRKDVDFFEEESRFVIENEALYEKEPAKIRSRKNLFTFEGELPVLIRKGKADYLPLDVSIAKDIYKEETCGMEHLDLITLSEEELLQMFLSVDKSLLKFTAPQIEKITLDTVYEVTGAKGIHLKFYDMDQFFLKEAKELRRYLSPGLMRRKVLLHMASRVLKYGGYLLVDGLEKEMAKDKAVTLLRLFSNPEVNLKGTCLFATTLDSVLIDEMERNDGIYLLHQDAGTQVSNLAELITRNDLKKRDVYRSGTFPGTVLLQKRYFDLIQHFLNQKKEEANL</sequence>
<name>A0A1G8JMK3_9CLOT</name>
<reference evidence="1 2" key="1">
    <citation type="submission" date="2016-10" db="EMBL/GenBank/DDBJ databases">
        <authorList>
            <person name="de Groot N.N."/>
        </authorList>
    </citation>
    <scope>NUCLEOTIDE SEQUENCE [LARGE SCALE GENOMIC DNA]</scope>
    <source>
        <strain evidence="1 2">CGMCC 1.5058</strain>
    </source>
</reference>
<protein>
    <submittedName>
        <fullName evidence="1">Uncharacterized protein</fullName>
    </submittedName>
</protein>
<proteinExistence type="predicted"/>